<dbReference type="RefSeq" id="WP_093326916.1">
    <property type="nucleotide sequence ID" value="NZ_FOAF01000004.1"/>
</dbReference>
<evidence type="ECO:0000256" key="1">
    <source>
        <dbReference type="ARBA" id="ARBA00023002"/>
    </source>
</evidence>
<sequence length="493" mass="52633">MYKETTQDKVDELLNGAAEAFQYLKKRSIKDRAALMYAIADKIASLGPELITAAMEETSLPEARLVGEKARTVFQWRSYADRLKDGACLSARIDTAIPDKTPPKPDLRKLMVGVGPVVVFGASNFPFAFSTAGGDTASAIAAGCPVVLKAHPGHLKTSSLMADAILSALKEEGWPEGIFSHIYGNSNEAGAYLVKHPLVKSVAFTGSFHGGKALFDLANTREEPIPVFAEMGSINPVFALPEKLATNPQDFAAQYAASLTLGVGQFCTNPGVLVAIKGETLDAFKKALTGIIQGSLPANMLHKGIANAYSSNKEKMLSQKEVTVLASAENKEIEGQGAALIAATDAAGLLSNEHLLEEVFGPFGLIVSCNDVADMLLVAKKLKGQLTITLAATEADIRQQPELVNILQDKCGRLLFNGMPTGVEVCLSMQHGGPFPATTDSRFTSVGSDAIVRFLRPIAFQNWPDGLLPDELKNSNPLGIYRTVDNVLTKESI</sequence>
<protein>
    <submittedName>
        <fullName evidence="3">NADP-dependent aldehyde dehydrogenase</fullName>
    </submittedName>
</protein>
<dbReference type="SUPFAM" id="SSF53720">
    <property type="entry name" value="ALDH-like"/>
    <property type="match status" value="1"/>
</dbReference>
<dbReference type="STRING" id="407022.SAMN05661044_03601"/>
<evidence type="ECO:0000313" key="4">
    <source>
        <dbReference type="Proteomes" id="UP000199421"/>
    </source>
</evidence>
<name>A0A1H7TND6_OLID1</name>
<dbReference type="PANTHER" id="PTHR43353:SF3">
    <property type="entry name" value="ALDEHYDE DEHYDROGENASE-RELATED"/>
    <property type="match status" value="1"/>
</dbReference>
<dbReference type="PANTHER" id="PTHR43353">
    <property type="entry name" value="SUCCINATE-SEMIALDEHYDE DEHYDROGENASE, MITOCHONDRIAL"/>
    <property type="match status" value="1"/>
</dbReference>
<dbReference type="Gene3D" id="3.40.605.10">
    <property type="entry name" value="Aldehyde Dehydrogenase, Chain A, domain 1"/>
    <property type="match status" value="1"/>
</dbReference>
<dbReference type="GO" id="GO:0016620">
    <property type="term" value="F:oxidoreductase activity, acting on the aldehyde or oxo group of donors, NAD or NADP as acceptor"/>
    <property type="evidence" value="ECO:0007669"/>
    <property type="project" value="InterPro"/>
</dbReference>
<dbReference type="Proteomes" id="UP000199421">
    <property type="component" value="Unassembled WGS sequence"/>
</dbReference>
<gene>
    <name evidence="3" type="ORF">SAMN05661044_03601</name>
</gene>
<dbReference type="InterPro" id="IPR015590">
    <property type="entry name" value="Aldehyde_DH_dom"/>
</dbReference>
<dbReference type="OrthoDB" id="9770537at2"/>
<dbReference type="InterPro" id="IPR050740">
    <property type="entry name" value="Aldehyde_DH_Superfamily"/>
</dbReference>
<evidence type="ECO:0000259" key="2">
    <source>
        <dbReference type="Pfam" id="PF00171"/>
    </source>
</evidence>
<dbReference type="InterPro" id="IPR016163">
    <property type="entry name" value="Ald_DH_C"/>
</dbReference>
<dbReference type="InterPro" id="IPR044151">
    <property type="entry name" value="ALDH_KGSADH"/>
</dbReference>
<dbReference type="AlphaFoldDB" id="A0A1H7TND6"/>
<reference evidence="4" key="1">
    <citation type="submission" date="2016-10" db="EMBL/GenBank/DDBJ databases">
        <authorList>
            <person name="Varghese N."/>
            <person name="Submissions S."/>
        </authorList>
    </citation>
    <scope>NUCLEOTIDE SEQUENCE [LARGE SCALE GENOMIC DNA]</scope>
    <source>
        <strain evidence="4">DSM 18733</strain>
    </source>
</reference>
<keyword evidence="4" id="KW-1185">Reference proteome</keyword>
<dbReference type="InterPro" id="IPR016161">
    <property type="entry name" value="Ald_DH/histidinol_DH"/>
</dbReference>
<dbReference type="InterPro" id="IPR016162">
    <property type="entry name" value="Ald_DH_N"/>
</dbReference>
<dbReference type="Pfam" id="PF00171">
    <property type="entry name" value="Aldedh"/>
    <property type="match status" value="1"/>
</dbReference>
<organism evidence="3 4">
    <name type="scientific">Olivibacter domesticus</name>
    <name type="common">Pseudosphingobacterium domesticum</name>
    <dbReference type="NCBI Taxonomy" id="407022"/>
    <lineage>
        <taxon>Bacteria</taxon>
        <taxon>Pseudomonadati</taxon>
        <taxon>Bacteroidota</taxon>
        <taxon>Sphingobacteriia</taxon>
        <taxon>Sphingobacteriales</taxon>
        <taxon>Sphingobacteriaceae</taxon>
        <taxon>Olivibacter</taxon>
    </lineage>
</organism>
<evidence type="ECO:0000313" key="3">
    <source>
        <dbReference type="EMBL" id="SEL85974.1"/>
    </source>
</evidence>
<dbReference type="CDD" id="cd07129">
    <property type="entry name" value="ALDH_KGSADH"/>
    <property type="match status" value="1"/>
</dbReference>
<accession>A0A1H7TND6</accession>
<feature type="domain" description="Aldehyde dehydrogenase" evidence="2">
    <location>
        <begin position="3"/>
        <end position="384"/>
    </location>
</feature>
<keyword evidence="1" id="KW-0560">Oxidoreductase</keyword>
<dbReference type="EMBL" id="FOAF01000004">
    <property type="protein sequence ID" value="SEL85974.1"/>
    <property type="molecule type" value="Genomic_DNA"/>
</dbReference>
<proteinExistence type="predicted"/>
<dbReference type="Gene3D" id="3.40.309.10">
    <property type="entry name" value="Aldehyde Dehydrogenase, Chain A, domain 2"/>
    <property type="match status" value="1"/>
</dbReference>